<dbReference type="InterPro" id="IPR004146">
    <property type="entry name" value="DC1"/>
</dbReference>
<organism evidence="4 5">
    <name type="scientific">Dovyalis caffra</name>
    <dbReference type="NCBI Taxonomy" id="77055"/>
    <lineage>
        <taxon>Eukaryota</taxon>
        <taxon>Viridiplantae</taxon>
        <taxon>Streptophyta</taxon>
        <taxon>Embryophyta</taxon>
        <taxon>Tracheophyta</taxon>
        <taxon>Spermatophyta</taxon>
        <taxon>Magnoliopsida</taxon>
        <taxon>eudicotyledons</taxon>
        <taxon>Gunneridae</taxon>
        <taxon>Pentapetalae</taxon>
        <taxon>rosids</taxon>
        <taxon>fabids</taxon>
        <taxon>Malpighiales</taxon>
        <taxon>Salicaceae</taxon>
        <taxon>Flacourtieae</taxon>
        <taxon>Dovyalis</taxon>
    </lineage>
</organism>
<gene>
    <name evidence="4" type="ORF">DCAF_LOCUS5634</name>
</gene>
<dbReference type="Proteomes" id="UP001314170">
    <property type="component" value="Unassembled WGS sequence"/>
</dbReference>
<proteinExistence type="predicted"/>
<evidence type="ECO:0000256" key="1">
    <source>
        <dbReference type="ARBA" id="ARBA00022737"/>
    </source>
</evidence>
<dbReference type="PANTHER" id="PTHR46288:SF80">
    <property type="entry name" value="CYSTEINE_HISTIDINE-RICH C1 DOMAIN FAMILY PROTEIN"/>
    <property type="match status" value="1"/>
</dbReference>
<dbReference type="SUPFAM" id="SSF57889">
    <property type="entry name" value="Cysteine-rich domain"/>
    <property type="match status" value="2"/>
</dbReference>
<dbReference type="Pfam" id="PF03107">
    <property type="entry name" value="C1_2"/>
    <property type="match status" value="2"/>
</dbReference>
<accession>A0AAV1R2E6</accession>
<evidence type="ECO:0000313" key="4">
    <source>
        <dbReference type="EMBL" id="CAK7327916.1"/>
    </source>
</evidence>
<sequence length="270" mass="29242">MPTLITHPSHPIHHLALFSTPVYPGGSFNCDGCGRQGNGFSYRCTTCGFDLHMMCATNPLSFAHQSHPHQINLAFYPPYQTEGFSCDICHKIGSKHWLYRCGACEFDAHMECAMGVNVAPLPHLQHGNSLPVANNNVNIQYQQQPEPGGVNVFTHSQSMGSAKPMQQQQQEASYQQPNGAGNGTVMDAMVQGFVDGAAQQVGQMFVQSIINPDANRDTSNNNSTDPNAGDHDDDSSDSSDPSAINIGSSIMSDEFGTVESYSRQNMLSNV</sequence>
<evidence type="ECO:0000259" key="3">
    <source>
        <dbReference type="Pfam" id="PF03107"/>
    </source>
</evidence>
<dbReference type="InterPro" id="IPR046349">
    <property type="entry name" value="C1-like_sf"/>
</dbReference>
<feature type="compositionally biased region" description="Low complexity" evidence="2">
    <location>
        <begin position="166"/>
        <end position="176"/>
    </location>
</feature>
<dbReference type="AlphaFoldDB" id="A0AAV1R2E6"/>
<feature type="region of interest" description="Disordered" evidence="2">
    <location>
        <begin position="152"/>
        <end position="180"/>
    </location>
</feature>
<keyword evidence="1" id="KW-0677">Repeat</keyword>
<feature type="region of interest" description="Disordered" evidence="2">
    <location>
        <begin position="212"/>
        <end position="249"/>
    </location>
</feature>
<evidence type="ECO:0000256" key="2">
    <source>
        <dbReference type="SAM" id="MobiDB-lite"/>
    </source>
</evidence>
<dbReference type="EMBL" id="CAWUPB010000871">
    <property type="protein sequence ID" value="CAK7327916.1"/>
    <property type="molecule type" value="Genomic_DNA"/>
</dbReference>
<protein>
    <recommendedName>
        <fullName evidence="3">DC1 domain-containing protein</fullName>
    </recommendedName>
</protein>
<feature type="domain" description="DC1" evidence="3">
    <location>
        <begin position="8"/>
        <end position="56"/>
    </location>
</feature>
<evidence type="ECO:0000313" key="5">
    <source>
        <dbReference type="Proteomes" id="UP001314170"/>
    </source>
</evidence>
<feature type="compositionally biased region" description="Polar residues" evidence="2">
    <location>
        <begin position="217"/>
        <end position="226"/>
    </location>
</feature>
<feature type="domain" description="DC1" evidence="3">
    <location>
        <begin position="65"/>
        <end position="113"/>
    </location>
</feature>
<name>A0AAV1R2E6_9ROSI</name>
<reference evidence="4 5" key="1">
    <citation type="submission" date="2024-01" db="EMBL/GenBank/DDBJ databases">
        <authorList>
            <person name="Waweru B."/>
        </authorList>
    </citation>
    <scope>NUCLEOTIDE SEQUENCE [LARGE SCALE GENOMIC DNA]</scope>
</reference>
<dbReference type="PANTHER" id="PTHR46288">
    <property type="entry name" value="PHORBOL-ESTER/DAG-TYPE DOMAIN-CONTAINING PROTEIN"/>
    <property type="match status" value="1"/>
</dbReference>
<comment type="caution">
    <text evidence="4">The sequence shown here is derived from an EMBL/GenBank/DDBJ whole genome shotgun (WGS) entry which is preliminary data.</text>
</comment>
<keyword evidence="5" id="KW-1185">Reference proteome</keyword>